<feature type="region of interest" description="Disordered" evidence="5">
    <location>
        <begin position="649"/>
        <end position="704"/>
    </location>
</feature>
<gene>
    <name evidence="8" type="ORF">F383_06662</name>
</gene>
<feature type="domain" description="RWP-RK" evidence="6">
    <location>
        <begin position="550"/>
        <end position="631"/>
    </location>
</feature>
<keyword evidence="9" id="KW-1185">Reference proteome</keyword>
<name>A0A0B0NR45_GOSAR</name>
<evidence type="ECO:0000259" key="6">
    <source>
        <dbReference type="PROSITE" id="PS51519"/>
    </source>
</evidence>
<dbReference type="Pfam" id="PF22922">
    <property type="entry name" value="GAF_NLP"/>
    <property type="match status" value="2"/>
</dbReference>
<evidence type="ECO:0000256" key="5">
    <source>
        <dbReference type="SAM" id="MobiDB-lite"/>
    </source>
</evidence>
<dbReference type="Pfam" id="PF00564">
    <property type="entry name" value="PB1"/>
    <property type="match status" value="1"/>
</dbReference>
<dbReference type="PANTHER" id="PTHR32002">
    <property type="entry name" value="PROTEIN NLP8"/>
    <property type="match status" value="1"/>
</dbReference>
<evidence type="ECO:0000313" key="8">
    <source>
        <dbReference type="EMBL" id="KHG15132.1"/>
    </source>
</evidence>
<dbReference type="PROSITE" id="PS51519">
    <property type="entry name" value="RWP_RK"/>
    <property type="match status" value="1"/>
</dbReference>
<evidence type="ECO:0000259" key="7">
    <source>
        <dbReference type="PROSITE" id="PS51745"/>
    </source>
</evidence>
<dbReference type="SMART" id="SM00666">
    <property type="entry name" value="PB1"/>
    <property type="match status" value="1"/>
</dbReference>
<accession>A0A0B0NR45</accession>
<dbReference type="Gene3D" id="3.10.20.90">
    <property type="entry name" value="Phosphatidylinositol 3-kinase Catalytic Subunit, Chain A, domain 1"/>
    <property type="match status" value="1"/>
</dbReference>
<keyword evidence="1" id="KW-0805">Transcription regulation</keyword>
<evidence type="ECO:0000256" key="3">
    <source>
        <dbReference type="ARBA" id="ARBA00023163"/>
    </source>
</evidence>
<dbReference type="InterPro" id="IPR053793">
    <property type="entry name" value="PB1-like"/>
</dbReference>
<organism evidence="8 9">
    <name type="scientific">Gossypium arboreum</name>
    <name type="common">Tree cotton</name>
    <name type="synonym">Gossypium nanking</name>
    <dbReference type="NCBI Taxonomy" id="29729"/>
    <lineage>
        <taxon>Eukaryota</taxon>
        <taxon>Viridiplantae</taxon>
        <taxon>Streptophyta</taxon>
        <taxon>Embryophyta</taxon>
        <taxon>Tracheophyta</taxon>
        <taxon>Spermatophyta</taxon>
        <taxon>Magnoliopsida</taxon>
        <taxon>eudicotyledons</taxon>
        <taxon>Gunneridae</taxon>
        <taxon>Pentapetalae</taxon>
        <taxon>rosids</taxon>
        <taxon>malvids</taxon>
        <taxon>Malvales</taxon>
        <taxon>Malvaceae</taxon>
        <taxon>Malvoideae</taxon>
        <taxon>Gossypium</taxon>
    </lineage>
</organism>
<feature type="domain" description="PB1" evidence="7">
    <location>
        <begin position="784"/>
        <end position="867"/>
    </location>
</feature>
<evidence type="ECO:0000313" key="9">
    <source>
        <dbReference type="Proteomes" id="UP000032142"/>
    </source>
</evidence>
<dbReference type="EMBL" id="KN403039">
    <property type="protein sequence ID" value="KHG15132.1"/>
    <property type="molecule type" value="Genomic_DNA"/>
</dbReference>
<evidence type="ECO:0000256" key="4">
    <source>
        <dbReference type="ARBA" id="ARBA00023242"/>
    </source>
</evidence>
<feature type="compositionally biased region" description="Polar residues" evidence="5">
    <location>
        <begin position="88"/>
        <end position="107"/>
    </location>
</feature>
<evidence type="ECO:0000256" key="2">
    <source>
        <dbReference type="ARBA" id="ARBA00023125"/>
    </source>
</evidence>
<keyword evidence="3" id="KW-0804">Transcription</keyword>
<protein>
    <submittedName>
        <fullName evidence="8">Protein NLP5-like protein</fullName>
    </submittedName>
</protein>
<dbReference type="CDD" id="cd06407">
    <property type="entry name" value="PB1_NLP"/>
    <property type="match status" value="1"/>
</dbReference>
<dbReference type="InterPro" id="IPR000270">
    <property type="entry name" value="PB1_dom"/>
</dbReference>
<reference evidence="9" key="1">
    <citation type="submission" date="2014-09" db="EMBL/GenBank/DDBJ databases">
        <authorList>
            <person name="Mudge J."/>
            <person name="Ramaraj T."/>
            <person name="Lindquist I.E."/>
            <person name="Bharti A.K."/>
            <person name="Sundararajan A."/>
            <person name="Cameron C.T."/>
            <person name="Woodward J.E."/>
            <person name="May G.D."/>
            <person name="Brubaker C."/>
            <person name="Broadhvest J."/>
            <person name="Wilkins T.A."/>
        </authorList>
    </citation>
    <scope>NUCLEOTIDE SEQUENCE</scope>
    <source>
        <strain evidence="9">cv. AKA8401</strain>
    </source>
</reference>
<proteinExistence type="predicted"/>
<keyword evidence="4" id="KW-0539">Nucleus</keyword>
<feature type="region of interest" description="Disordered" evidence="5">
    <location>
        <begin position="87"/>
        <end position="107"/>
    </location>
</feature>
<dbReference type="Proteomes" id="UP000032142">
    <property type="component" value="Unassembled WGS sequence"/>
</dbReference>
<feature type="compositionally biased region" description="Low complexity" evidence="5">
    <location>
        <begin position="654"/>
        <end position="666"/>
    </location>
</feature>
<dbReference type="FunFam" id="3.10.20.90:FF:000186">
    <property type="entry name" value="RWP-RK domain-containing protein"/>
    <property type="match status" value="1"/>
</dbReference>
<dbReference type="InterPro" id="IPR003035">
    <property type="entry name" value="RWP-RK_dom"/>
</dbReference>
<evidence type="ECO:0000256" key="1">
    <source>
        <dbReference type="ARBA" id="ARBA00023015"/>
    </source>
</evidence>
<feature type="compositionally biased region" description="Low complexity" evidence="5">
    <location>
        <begin position="676"/>
        <end position="704"/>
    </location>
</feature>
<dbReference type="PANTHER" id="PTHR32002:SF46">
    <property type="entry name" value="PROTEIN NLP2"/>
    <property type="match status" value="1"/>
</dbReference>
<sequence length="881" mass="96732">MEGGGGGFSPNSTTFGNLSDAAMDLDFMDQLLVEGCWLETSDGFNFMQPTPSTSTPSPHCFPVSGSNTFPFTINPHQMHQGETDMQFAPSQTDNLSKTRSQNWGGVGNASSLSQTGSFIVEGTEMGSRWWIGPKAESGSSLSVKERLMQAIGYLKESTKDRDVLIQIWVPVTREGKHVLTTEGQPYSVNTNSKSLKIFRDVSKSYNFPAEEDSNKSVGLPGRVFLGKLPEWTPDVRFFRSEEYPRVSFALKYNVGGSLALPVFERASGTCLGVVEVVTTAQKINYHPELEYVCKALEAVDLRTSHNFSPPNVEACNELYQAALPEIAEVLRSVCKIYKLPLALTWAPCLSQGKSGCRHSDENYYNCVSTVDAACFVADDKFLGFLEACSEHHLFKGQGIVGRAFTTDKQCFATDITAFSKTNYPLSHHARMFKLRGALAIPLQSIFTGLVEFVLELFFPKDCHESEAQQQMLNSLSSFMQQACQSLHVVMDKELEEEVILPVKEAVVASDGISDKEEIKFKLSSPNENSPEESSWIAHMMEAQQKGKARKKAGKKRRTKMEKTISLQVLRQYFAGSLKDAAKSIGVCPTTLKRICRQHGITRWPSRKIKKVGHSLRKLQLVIDSVQGAEGAIQIGSFYSSFPELSSPNFSGKVPSSSKISNQSKPSEPQIQSGVLSQGAAAAAPKSPSSSCSQSSGSSTCCSTGAKQRSTSISALCSTDGLTVENPEGALKRALSDADLQALNQEEPKLLARSQSHKTFGELPSFETKPPLPKSGGHKLRTAGAIKVKVMYREDKVRLSLQPSWGFKDLQQEIGRRFNIEDVSRIDLKYLDDDEEWVLLTCDADLEECIDIYKSSQSKTIKISLEQASHPNLGSSFGSSAP</sequence>
<dbReference type="SUPFAM" id="SSF54277">
    <property type="entry name" value="CAD &amp; PB1 domains"/>
    <property type="match status" value="1"/>
</dbReference>
<dbReference type="InterPro" id="IPR045012">
    <property type="entry name" value="NLP"/>
</dbReference>
<dbReference type="GO" id="GO:0003677">
    <property type="term" value="F:DNA binding"/>
    <property type="evidence" value="ECO:0007669"/>
    <property type="project" value="UniProtKB-KW"/>
</dbReference>
<dbReference type="InterPro" id="IPR034891">
    <property type="entry name" value="PB1_NLP"/>
</dbReference>
<dbReference type="GO" id="GO:0003700">
    <property type="term" value="F:DNA-binding transcription factor activity"/>
    <property type="evidence" value="ECO:0007669"/>
    <property type="project" value="InterPro"/>
</dbReference>
<dbReference type="PROSITE" id="PS51745">
    <property type="entry name" value="PB1"/>
    <property type="match status" value="1"/>
</dbReference>
<keyword evidence="2" id="KW-0238">DNA-binding</keyword>
<dbReference type="InterPro" id="IPR055081">
    <property type="entry name" value="NLP1-9_GAF"/>
</dbReference>
<dbReference type="AlphaFoldDB" id="A0A0B0NR45"/>
<dbReference type="Pfam" id="PF02042">
    <property type="entry name" value="RWP-RK"/>
    <property type="match status" value="1"/>
</dbReference>